<proteinExistence type="inferred from homology"/>
<reference evidence="5" key="1">
    <citation type="submission" date="2021-12" db="EMBL/GenBank/DDBJ databases">
        <title>Alicyclobacillaceae gen. nov., sp. nov., isolated from chalcocite enrichment system.</title>
        <authorList>
            <person name="Jiang Z."/>
        </authorList>
    </citation>
    <scope>NUCLEOTIDE SEQUENCE</scope>
    <source>
        <strain evidence="5">MYW30-H2</strain>
    </source>
</reference>
<dbReference type="PANTHER" id="PTHR47514">
    <property type="entry name" value="TRANSKETOLASE N-TERMINAL SECTION-RELATED"/>
    <property type="match status" value="1"/>
</dbReference>
<name>A0ABY4CID6_9BACL</name>
<dbReference type="Pfam" id="PF00456">
    <property type="entry name" value="Transketolase_N"/>
    <property type="match status" value="1"/>
</dbReference>
<evidence type="ECO:0000256" key="3">
    <source>
        <dbReference type="ARBA" id="ARBA00023052"/>
    </source>
</evidence>
<dbReference type="SUPFAM" id="SSF52518">
    <property type="entry name" value="Thiamin diphosphate-binding fold (THDP-binding)"/>
    <property type="match status" value="1"/>
</dbReference>
<dbReference type="CDD" id="cd02012">
    <property type="entry name" value="TPP_TK"/>
    <property type="match status" value="1"/>
</dbReference>
<gene>
    <name evidence="5" type="ORF">LSG31_20795</name>
</gene>
<protein>
    <submittedName>
        <fullName evidence="5">Transketolase</fullName>
    </submittedName>
</protein>
<evidence type="ECO:0000256" key="1">
    <source>
        <dbReference type="ARBA" id="ARBA00001964"/>
    </source>
</evidence>
<dbReference type="InterPro" id="IPR005474">
    <property type="entry name" value="Transketolase_N"/>
</dbReference>
<keyword evidence="3" id="KW-0786">Thiamine pyrophosphate</keyword>
<evidence type="ECO:0000256" key="2">
    <source>
        <dbReference type="ARBA" id="ARBA00007131"/>
    </source>
</evidence>
<dbReference type="RefSeq" id="WP_347436961.1">
    <property type="nucleotide sequence ID" value="NZ_CP089291.1"/>
</dbReference>
<dbReference type="Gene3D" id="3.40.50.970">
    <property type="match status" value="1"/>
</dbReference>
<organism evidence="5 6">
    <name type="scientific">Fodinisporobacter ferrooxydans</name>
    <dbReference type="NCBI Taxonomy" id="2901836"/>
    <lineage>
        <taxon>Bacteria</taxon>
        <taxon>Bacillati</taxon>
        <taxon>Bacillota</taxon>
        <taxon>Bacilli</taxon>
        <taxon>Bacillales</taxon>
        <taxon>Alicyclobacillaceae</taxon>
        <taxon>Fodinisporobacter</taxon>
    </lineage>
</organism>
<comment type="similarity">
    <text evidence="2">Belongs to the transketolase family.</text>
</comment>
<dbReference type="InterPro" id="IPR029061">
    <property type="entry name" value="THDP-binding"/>
</dbReference>
<dbReference type="EMBL" id="CP089291">
    <property type="protein sequence ID" value="UOF90267.1"/>
    <property type="molecule type" value="Genomic_DNA"/>
</dbReference>
<feature type="domain" description="Transketolase N-terminal" evidence="4">
    <location>
        <begin position="15"/>
        <end position="270"/>
    </location>
</feature>
<sequence length="276" mass="30355">MAKLTDERKGELTDAAKRARRTVLRALHQAGSGHPGGSFSQMEFMLVLYLEKLNHKPNEPEWEERDMVFLSKGHAAPGWYAVMAEAGYFPAEEIVATLRKPESRFQGHPGSEHTPGVDISSGSLGQGLSVANGVALAARLDGKNRRAYCVIGDGELQEGQVWEAAMSAAHFKLDNVCAIVDWNKIQLDTWTDQVKTLGDLKGKWATFGWHVIEIDGHDFQQIDDAFDEAAAVKGKPSVIIAHTIKGKGVTFMENDAKWHGLAPNEQELELALKELV</sequence>
<evidence type="ECO:0000313" key="6">
    <source>
        <dbReference type="Proteomes" id="UP000830167"/>
    </source>
</evidence>
<keyword evidence="6" id="KW-1185">Reference proteome</keyword>
<dbReference type="PANTHER" id="PTHR47514:SF1">
    <property type="entry name" value="TRANSKETOLASE N-TERMINAL SECTION-RELATED"/>
    <property type="match status" value="1"/>
</dbReference>
<dbReference type="Proteomes" id="UP000830167">
    <property type="component" value="Chromosome"/>
</dbReference>
<comment type="cofactor">
    <cofactor evidence="1">
        <name>thiamine diphosphate</name>
        <dbReference type="ChEBI" id="CHEBI:58937"/>
    </cofactor>
</comment>
<accession>A0ABY4CID6</accession>
<evidence type="ECO:0000259" key="4">
    <source>
        <dbReference type="Pfam" id="PF00456"/>
    </source>
</evidence>
<evidence type="ECO:0000313" key="5">
    <source>
        <dbReference type="EMBL" id="UOF90267.1"/>
    </source>
</evidence>